<evidence type="ECO:0000256" key="2">
    <source>
        <dbReference type="PROSITE-ProRule" id="PRU00117"/>
    </source>
</evidence>
<reference evidence="5 6" key="1">
    <citation type="submission" date="2015-06" db="EMBL/GenBank/DDBJ databases">
        <title>Draft genome of the ant-associated black yeast Phialophora attae CBS 131958.</title>
        <authorList>
            <person name="Moreno L.F."/>
            <person name="Stielow B.J."/>
            <person name="de Hoog S."/>
            <person name="Vicente V.A."/>
            <person name="Weiss V.A."/>
            <person name="de Vries M."/>
            <person name="Cruz L.M."/>
            <person name="Souza E.M."/>
        </authorList>
    </citation>
    <scope>NUCLEOTIDE SEQUENCE [LARGE SCALE GENOMIC DNA]</scope>
    <source>
        <strain evidence="5 6">CBS 131958</strain>
    </source>
</reference>
<dbReference type="Pfam" id="PF22952">
    <property type="entry name" value="KH_11"/>
    <property type="match status" value="1"/>
</dbReference>
<dbReference type="Proteomes" id="UP000038010">
    <property type="component" value="Unassembled WGS sequence"/>
</dbReference>
<sequence>MSSNEVEASSSGKTPAQLMQEQHEAAESHRPTVEDVVDEEDIEHPPPSASYAAGDDSAATNGTSSKAAGKQKASEMVGAIDTQDEEAFPALGSNSKAPAVPRATGWGAAAAKATKPSGPSSQPGSGKQTPATATPRASTPVSTAASSSINLPGRSRDKFIIPNSEIDKTKPRQKVFVDVKKKFNVIVTEKPTGNEITFTAEGPTSKVTPALMYISEQLTVEKVKKLEIPSSATAQIIGAKGANIKKLQEKHGVNINVRQKAGAEADDNGFASVEVKGHAAQVAQACDEISRIAKQHEKPVTVPLTNIPPEFFPFIAGRNPTAMKKFEDDNDIRIEIPAYHSWRSQAPAKTELMDNPPDSYPMARAKIESMAERMQNELVVDDMPIEQFMHPFIVGERGIDPLEFFEKTRCMVITPPSHHETEEVHIIGPQDSLADARRHVEEIIARKQMRQFGINKQFQDSRYGAQRHSRGLAQYLQRKAIEREFLKKHRAEIIFPSNAAASPDWTIITDEPSSAIAARTELASIAGAFPTARIQLVEVDPFFHSHIQQQYTEKLQNDHGVHMFVLEDDDGDSVVLVYEGPQSDESYQIPRSKPSKAEIAEYERALAEAEGLLRSIIPPKGISQRDFSVASKYHDRVRRFVQQEQQPVGGFPVHIDFNRNRPSGPRDQSNRVFLRHPEDAALEELQRKIEEFLIQAEQDEKERGHTITVPFQAKHKSQLIGSKGKFVKSLREKYDVNIQVGDEKSDEIQIIGPPKKAEACKAEVLKLHKAWADEVTYYIKIDPKFHGQLVGRNGENLRKIQARADDLVRIDFPRQSRGQDDASDVASDAGSTRRATPPDQITIRGPKAKADAVRDELLSYKQYLEDNSHSASVSVAQDQVASLIGRGGSELNKMRTDTGAEIDVPKANGADRVTITIRGSKSAVAQAKEEISKRAKAFDSIVTRTIDVDRKHHGALIGGGGANIQAIVAKAGGTGQSAEHVRFPNKSGEQSSTLTVKGTQAVADAIVKQIHDFVSERENQVIEVVDVPLRLHSNLIGPGGANRSEFEKKHGVQMNVPHRNDKKTGVKLTGAAEKVAAAKESLLGLVDSKKGETITVPRKYHHAVAQNGATFGELKQMGIRVDHGGAKTPAKPKAKTNGESTTNGALPLITDQGSSETAEPVWELVSLNSDEEGDIIWELSSTRNDADLARAKARIQALLESATTPRFTGYLTLADPQLHRRIIGQRGEKIDGMRKVTGCDIQVPKRGGGGSESITITGGEEGVLQAKQMILEAVNGN</sequence>
<feature type="compositionally biased region" description="Low complexity" evidence="3">
    <location>
        <begin position="103"/>
        <end position="148"/>
    </location>
</feature>
<feature type="region of interest" description="Disordered" evidence="3">
    <location>
        <begin position="1124"/>
        <end position="1153"/>
    </location>
</feature>
<organism evidence="5 6">
    <name type="scientific">Cyphellophora attinorum</name>
    <dbReference type="NCBI Taxonomy" id="1664694"/>
    <lineage>
        <taxon>Eukaryota</taxon>
        <taxon>Fungi</taxon>
        <taxon>Dikarya</taxon>
        <taxon>Ascomycota</taxon>
        <taxon>Pezizomycotina</taxon>
        <taxon>Eurotiomycetes</taxon>
        <taxon>Chaetothyriomycetidae</taxon>
        <taxon>Chaetothyriales</taxon>
        <taxon>Cyphellophoraceae</taxon>
        <taxon>Cyphellophora</taxon>
    </lineage>
</organism>
<dbReference type="CDD" id="cd00105">
    <property type="entry name" value="KH-I"/>
    <property type="match status" value="1"/>
</dbReference>
<dbReference type="OrthoDB" id="10027144at2759"/>
<evidence type="ECO:0000259" key="4">
    <source>
        <dbReference type="SMART" id="SM00322"/>
    </source>
</evidence>
<feature type="compositionally biased region" description="Basic and acidic residues" evidence="3">
    <location>
        <begin position="811"/>
        <end position="820"/>
    </location>
</feature>
<dbReference type="InterPro" id="IPR004087">
    <property type="entry name" value="KH_dom"/>
</dbReference>
<dbReference type="AlphaFoldDB" id="A0A0N0NMC8"/>
<feature type="domain" description="K Homology" evidence="4">
    <location>
        <begin position="1019"/>
        <end position="1087"/>
    </location>
</feature>
<dbReference type="InterPro" id="IPR054548">
    <property type="entry name" value="SCP160-like_KH"/>
</dbReference>
<evidence type="ECO:0000313" key="5">
    <source>
        <dbReference type="EMBL" id="KPI40059.1"/>
    </source>
</evidence>
<feature type="domain" description="K Homology" evidence="4">
    <location>
        <begin position="220"/>
        <end position="294"/>
    </location>
</feature>
<dbReference type="PROSITE" id="PS50084">
    <property type="entry name" value="KH_TYPE_1"/>
    <property type="match status" value="7"/>
</dbReference>
<keyword evidence="1" id="KW-0677">Repeat</keyword>
<name>A0A0N0NMC8_9EURO</name>
<dbReference type="GO" id="GO:0005737">
    <property type="term" value="C:cytoplasm"/>
    <property type="evidence" value="ECO:0007669"/>
    <property type="project" value="TreeGrafter"/>
</dbReference>
<dbReference type="InterPro" id="IPR004088">
    <property type="entry name" value="KH_dom_type_1"/>
</dbReference>
<gene>
    <name evidence="5" type="ORF">AB675_11374</name>
</gene>
<feature type="region of interest" description="Disordered" evidence="3">
    <location>
        <begin position="811"/>
        <end position="843"/>
    </location>
</feature>
<feature type="domain" description="K Homology" evidence="4">
    <location>
        <begin position="940"/>
        <end position="1015"/>
    </location>
</feature>
<accession>A0A0N0NMC8</accession>
<feature type="region of interest" description="Disordered" evidence="3">
    <location>
        <begin position="651"/>
        <end position="670"/>
    </location>
</feature>
<feature type="domain" description="K Homology" evidence="4">
    <location>
        <begin position="867"/>
        <end position="936"/>
    </location>
</feature>
<evidence type="ECO:0000256" key="1">
    <source>
        <dbReference type="ARBA" id="ARBA00022737"/>
    </source>
</evidence>
<dbReference type="EMBL" id="LFJN01000013">
    <property type="protein sequence ID" value="KPI40059.1"/>
    <property type="molecule type" value="Genomic_DNA"/>
</dbReference>
<dbReference type="VEuPathDB" id="FungiDB:AB675_11374"/>
<dbReference type="RefSeq" id="XP_018000022.1">
    <property type="nucleotide sequence ID" value="XM_018140214.1"/>
</dbReference>
<feature type="domain" description="K Homology" evidence="4">
    <location>
        <begin position="703"/>
        <end position="769"/>
    </location>
</feature>
<keyword evidence="6" id="KW-1185">Reference proteome</keyword>
<proteinExistence type="predicted"/>
<dbReference type="STRING" id="1664694.A0A0N0NMC8"/>
<dbReference type="SUPFAM" id="SSF54791">
    <property type="entry name" value="Eukaryotic type KH-domain (KH-domain type I)"/>
    <property type="match status" value="7"/>
</dbReference>
<dbReference type="InterPro" id="IPR036612">
    <property type="entry name" value="KH_dom_type_1_sf"/>
</dbReference>
<dbReference type="PANTHER" id="PTHR10627:SF31">
    <property type="entry name" value="DODECA-SATELLITE-BINDING PROTEIN 1, ISOFORM A"/>
    <property type="match status" value="1"/>
</dbReference>
<dbReference type="GeneID" id="28732094"/>
<feature type="domain" description="K Homology" evidence="4">
    <location>
        <begin position="773"/>
        <end position="862"/>
    </location>
</feature>
<keyword evidence="2" id="KW-0694">RNA-binding</keyword>
<feature type="compositionally biased region" description="Low complexity" evidence="3">
    <location>
        <begin position="49"/>
        <end position="59"/>
    </location>
</feature>
<evidence type="ECO:0000313" key="6">
    <source>
        <dbReference type="Proteomes" id="UP000038010"/>
    </source>
</evidence>
<feature type="compositionally biased region" description="Polar residues" evidence="3">
    <location>
        <begin position="1"/>
        <end position="20"/>
    </location>
</feature>
<feature type="domain" description="K Homology" evidence="4">
    <location>
        <begin position="377"/>
        <end position="445"/>
    </location>
</feature>
<comment type="caution">
    <text evidence="5">The sequence shown here is derived from an EMBL/GenBank/DDBJ whole genome shotgun (WGS) entry which is preliminary data.</text>
</comment>
<dbReference type="Gene3D" id="3.30.1370.10">
    <property type="entry name" value="K Homology domain, type 1"/>
    <property type="match status" value="8"/>
</dbReference>
<feature type="compositionally biased region" description="Basic and acidic residues" evidence="3">
    <location>
        <begin position="21"/>
        <end position="33"/>
    </location>
</feature>
<dbReference type="Pfam" id="PF00013">
    <property type="entry name" value="KH_1"/>
    <property type="match status" value="7"/>
</dbReference>
<feature type="region of interest" description="Disordered" evidence="3">
    <location>
        <begin position="1"/>
        <end position="156"/>
    </location>
</feature>
<feature type="domain" description="K Homology" evidence="4">
    <location>
        <begin position="1205"/>
        <end position="1275"/>
    </location>
</feature>
<protein>
    <submittedName>
        <fullName evidence="5">Vigilin 1</fullName>
    </submittedName>
</protein>
<evidence type="ECO:0000256" key="3">
    <source>
        <dbReference type="SAM" id="MobiDB-lite"/>
    </source>
</evidence>
<dbReference type="SMART" id="SM00322">
    <property type="entry name" value="KH"/>
    <property type="match status" value="8"/>
</dbReference>
<dbReference type="GO" id="GO:0003729">
    <property type="term" value="F:mRNA binding"/>
    <property type="evidence" value="ECO:0007669"/>
    <property type="project" value="TreeGrafter"/>
</dbReference>
<dbReference type="PANTHER" id="PTHR10627">
    <property type="entry name" value="SCP160"/>
    <property type="match status" value="1"/>
</dbReference>